<keyword evidence="9" id="KW-0812">Transmembrane</keyword>
<evidence type="ECO:0000259" key="11">
    <source>
        <dbReference type="SMART" id="SM00499"/>
    </source>
</evidence>
<keyword evidence="6" id="KW-0325">Glycoprotein</keyword>
<feature type="transmembrane region" description="Helical" evidence="9">
    <location>
        <begin position="172"/>
        <end position="189"/>
    </location>
</feature>
<comment type="caution">
    <text evidence="12">The sequence shown here is derived from an EMBL/GenBank/DDBJ whole genome shotgun (WGS) entry which is preliminary data.</text>
</comment>
<sequence>MEAVQLHNCFNMKLPSMLFMLMLVLVISNVTSADYAADRKECTSQLIGLATCLPYVGGSAKAPTPDCCKGLETVLSMSKKCLCVLIKDRNDPGLGFKINSTLALGLPSMCKSAISIADCPALLHLAPNSSDAQVFNQYEKSLHSKSPPATANSTTTQPSLDSKKDNSGIKAGISWFLLMLCLASMLIMSI</sequence>
<keyword evidence="9" id="KW-1133">Transmembrane helix</keyword>
<feature type="signal peptide" evidence="10">
    <location>
        <begin position="1"/>
        <end position="32"/>
    </location>
</feature>
<gene>
    <name evidence="12" type="ORF">Sjap_012241</name>
</gene>
<organism evidence="12 13">
    <name type="scientific">Stephania japonica</name>
    <dbReference type="NCBI Taxonomy" id="461633"/>
    <lineage>
        <taxon>Eukaryota</taxon>
        <taxon>Viridiplantae</taxon>
        <taxon>Streptophyta</taxon>
        <taxon>Embryophyta</taxon>
        <taxon>Tracheophyta</taxon>
        <taxon>Spermatophyta</taxon>
        <taxon>Magnoliopsida</taxon>
        <taxon>Ranunculales</taxon>
        <taxon>Menispermaceae</taxon>
        <taxon>Menispermoideae</taxon>
        <taxon>Cissampelideae</taxon>
        <taxon>Stephania</taxon>
    </lineage>
</organism>
<feature type="chain" id="PRO_5042899563" description="Bifunctional inhibitor/plant lipid transfer protein/seed storage helical domain-containing protein" evidence="10">
    <location>
        <begin position="33"/>
        <end position="190"/>
    </location>
</feature>
<dbReference type="SUPFAM" id="SSF47699">
    <property type="entry name" value="Bifunctional inhibitor/lipid-transfer protein/seed storage 2S albumin"/>
    <property type="match status" value="1"/>
</dbReference>
<dbReference type="PANTHER" id="PTHR33044">
    <property type="entry name" value="BIFUNCTIONAL INHIBITOR/LIPID-TRANSFER PROTEIN/SEED STORAGE 2S ALBUMIN SUPERFAMILY PROTEIN-RELATED"/>
    <property type="match status" value="1"/>
</dbReference>
<feature type="region of interest" description="Disordered" evidence="8">
    <location>
        <begin position="143"/>
        <end position="164"/>
    </location>
</feature>
<dbReference type="InterPro" id="IPR016140">
    <property type="entry name" value="Bifunc_inhib/LTP/seed_store"/>
</dbReference>
<evidence type="ECO:0000313" key="12">
    <source>
        <dbReference type="EMBL" id="KAK9122639.1"/>
    </source>
</evidence>
<name>A0AAP0IVP6_9MAGN</name>
<dbReference type="SMART" id="SM00499">
    <property type="entry name" value="AAI"/>
    <property type="match status" value="1"/>
</dbReference>
<evidence type="ECO:0000256" key="5">
    <source>
        <dbReference type="ARBA" id="ARBA00023157"/>
    </source>
</evidence>
<comment type="subcellular location">
    <subcellularLocation>
        <location evidence="1">Cell membrane</location>
        <topology evidence="1">Lipid-anchor</topology>
        <topology evidence="1">GPI-anchor</topology>
    </subcellularLocation>
</comment>
<dbReference type="CDD" id="cd00010">
    <property type="entry name" value="AAI_LTSS"/>
    <property type="match status" value="1"/>
</dbReference>
<evidence type="ECO:0000256" key="10">
    <source>
        <dbReference type="SAM" id="SignalP"/>
    </source>
</evidence>
<dbReference type="AlphaFoldDB" id="A0AAP0IVP6"/>
<keyword evidence="3" id="KW-0336">GPI-anchor</keyword>
<feature type="domain" description="Bifunctional inhibitor/plant lipid transfer protein/seed storage helical" evidence="11">
    <location>
        <begin position="42"/>
        <end position="119"/>
    </location>
</feature>
<keyword evidence="4 10" id="KW-0732">Signal</keyword>
<dbReference type="GO" id="GO:0005886">
    <property type="term" value="C:plasma membrane"/>
    <property type="evidence" value="ECO:0007669"/>
    <property type="project" value="UniProtKB-SubCell"/>
</dbReference>
<keyword evidence="5" id="KW-1015">Disulfide bond</keyword>
<dbReference type="InterPro" id="IPR036312">
    <property type="entry name" value="Bifun_inhib/LTP/seed_sf"/>
</dbReference>
<evidence type="ECO:0000313" key="13">
    <source>
        <dbReference type="Proteomes" id="UP001417504"/>
    </source>
</evidence>
<feature type="compositionally biased region" description="Polar residues" evidence="8">
    <location>
        <begin position="147"/>
        <end position="160"/>
    </location>
</feature>
<proteinExistence type="inferred from homology"/>
<dbReference type="GO" id="GO:0098552">
    <property type="term" value="C:side of membrane"/>
    <property type="evidence" value="ECO:0007669"/>
    <property type="project" value="UniProtKB-KW"/>
</dbReference>
<evidence type="ECO:0000256" key="4">
    <source>
        <dbReference type="ARBA" id="ARBA00022729"/>
    </source>
</evidence>
<reference evidence="12 13" key="1">
    <citation type="submission" date="2024-01" db="EMBL/GenBank/DDBJ databases">
        <title>Genome assemblies of Stephania.</title>
        <authorList>
            <person name="Yang L."/>
        </authorList>
    </citation>
    <scope>NUCLEOTIDE SEQUENCE [LARGE SCALE GENOMIC DNA]</scope>
    <source>
        <strain evidence="12">QJT</strain>
        <tissue evidence="12">Leaf</tissue>
    </source>
</reference>
<evidence type="ECO:0000256" key="6">
    <source>
        <dbReference type="ARBA" id="ARBA00023180"/>
    </source>
</evidence>
<dbReference type="EMBL" id="JBBNAE010000005">
    <property type="protein sequence ID" value="KAK9122639.1"/>
    <property type="molecule type" value="Genomic_DNA"/>
</dbReference>
<dbReference type="Pfam" id="PF14368">
    <property type="entry name" value="LTP_2"/>
    <property type="match status" value="1"/>
</dbReference>
<keyword evidence="13" id="KW-1185">Reference proteome</keyword>
<dbReference type="InterPro" id="IPR043325">
    <property type="entry name" value="LTSS"/>
</dbReference>
<protein>
    <recommendedName>
        <fullName evidence="11">Bifunctional inhibitor/plant lipid transfer protein/seed storage helical domain-containing protein</fullName>
    </recommendedName>
</protein>
<evidence type="ECO:0000256" key="3">
    <source>
        <dbReference type="ARBA" id="ARBA00022622"/>
    </source>
</evidence>
<evidence type="ECO:0000256" key="7">
    <source>
        <dbReference type="ARBA" id="ARBA00023288"/>
    </source>
</evidence>
<evidence type="ECO:0000256" key="2">
    <source>
        <dbReference type="ARBA" id="ARBA00009748"/>
    </source>
</evidence>
<dbReference type="Gene3D" id="1.10.110.10">
    <property type="entry name" value="Plant lipid-transfer and hydrophobic proteins"/>
    <property type="match status" value="1"/>
</dbReference>
<evidence type="ECO:0000256" key="9">
    <source>
        <dbReference type="SAM" id="Phobius"/>
    </source>
</evidence>
<keyword evidence="7" id="KW-0449">Lipoprotein</keyword>
<keyword evidence="9" id="KW-0472">Membrane</keyword>
<evidence type="ECO:0000256" key="8">
    <source>
        <dbReference type="SAM" id="MobiDB-lite"/>
    </source>
</evidence>
<dbReference type="Proteomes" id="UP001417504">
    <property type="component" value="Unassembled WGS sequence"/>
</dbReference>
<comment type="similarity">
    <text evidence="2">Belongs to the plant LTP family.</text>
</comment>
<dbReference type="FunFam" id="1.10.110.10:FF:000001">
    <property type="entry name" value="Bifunctional inhibitor/lipid-transfer protein/seed storage 2S albumin superfamily protein"/>
    <property type="match status" value="1"/>
</dbReference>
<evidence type="ECO:0000256" key="1">
    <source>
        <dbReference type="ARBA" id="ARBA00004609"/>
    </source>
</evidence>
<accession>A0AAP0IVP6</accession>